<organism evidence="1 2">
    <name type="scientific">Microbacterium sediminis</name>
    <dbReference type="NCBI Taxonomy" id="904291"/>
    <lineage>
        <taxon>Bacteria</taxon>
        <taxon>Bacillati</taxon>
        <taxon>Actinomycetota</taxon>
        <taxon>Actinomycetes</taxon>
        <taxon>Micrococcales</taxon>
        <taxon>Microbacteriaceae</taxon>
        <taxon>Microbacterium</taxon>
    </lineage>
</organism>
<dbReference type="STRING" id="904291.A7J15_12675"/>
<reference evidence="1 2" key="1">
    <citation type="submission" date="2016-05" db="EMBL/GenBank/DDBJ databases">
        <authorList>
            <person name="Lavstsen T."/>
            <person name="Jespersen J.S."/>
        </authorList>
    </citation>
    <scope>NUCLEOTIDE SEQUENCE [LARGE SCALE GENOMIC DNA]</scope>
    <source>
        <strain evidence="1 2">YLB-01</strain>
    </source>
</reference>
<evidence type="ECO:0000313" key="1">
    <source>
        <dbReference type="EMBL" id="OCG76023.1"/>
    </source>
</evidence>
<proteinExistence type="predicted"/>
<dbReference type="OrthoDB" id="3216707at2"/>
<dbReference type="RefSeq" id="WP_067028575.1">
    <property type="nucleotide sequence ID" value="NZ_CP038256.1"/>
</dbReference>
<dbReference type="AlphaFoldDB" id="A0A1B9NHG4"/>
<accession>A0A1B9NHG4</accession>
<name>A0A1B9NHG4_9MICO</name>
<keyword evidence="2" id="KW-1185">Reference proteome</keyword>
<evidence type="ECO:0000313" key="2">
    <source>
        <dbReference type="Proteomes" id="UP000093355"/>
    </source>
</evidence>
<gene>
    <name evidence="1" type="ORF">A7J15_12675</name>
</gene>
<protein>
    <submittedName>
        <fullName evidence="1">Uncharacterized protein</fullName>
    </submittedName>
</protein>
<dbReference type="Proteomes" id="UP000093355">
    <property type="component" value="Unassembled WGS sequence"/>
</dbReference>
<sequence>MSNRRKTGARNSYRADFLRSPAWFARRARWFRRQERMRRSLLCAGCGHPATPEQLELHHLDYAGVRFASGAWRAFERHDDLVPLHPYCHDLLHRLIDRDRVLAYHRARRVASAIALERLRIKLQNREATS</sequence>
<dbReference type="EMBL" id="LXMD01000007">
    <property type="protein sequence ID" value="OCG76023.1"/>
    <property type="molecule type" value="Genomic_DNA"/>
</dbReference>
<comment type="caution">
    <text evidence="1">The sequence shown here is derived from an EMBL/GenBank/DDBJ whole genome shotgun (WGS) entry which is preliminary data.</text>
</comment>